<comment type="caution">
    <text evidence="2">The sequence shown here is derived from an EMBL/GenBank/DDBJ whole genome shotgun (WGS) entry which is preliminary data.</text>
</comment>
<dbReference type="InterPro" id="IPR013108">
    <property type="entry name" value="Amidohydro_3"/>
</dbReference>
<dbReference type="RefSeq" id="WP_217067663.1">
    <property type="nucleotide sequence ID" value="NZ_JAHQCS010000142.1"/>
</dbReference>
<dbReference type="Proteomes" id="UP000784880">
    <property type="component" value="Unassembled WGS sequence"/>
</dbReference>
<proteinExistence type="predicted"/>
<dbReference type="PANTHER" id="PTHR22642">
    <property type="entry name" value="IMIDAZOLONEPROPIONASE"/>
    <property type="match status" value="1"/>
</dbReference>
<feature type="domain" description="Amidohydrolase 3" evidence="1">
    <location>
        <begin position="55"/>
        <end position="547"/>
    </location>
</feature>
<evidence type="ECO:0000313" key="2">
    <source>
        <dbReference type="EMBL" id="MBU9713508.1"/>
    </source>
</evidence>
<reference evidence="2 3" key="1">
    <citation type="submission" date="2021-06" db="EMBL/GenBank/DDBJ databases">
        <title>Bacillus sp. RD4P76, an endophyte from a halophyte.</title>
        <authorList>
            <person name="Sun J.-Q."/>
        </authorList>
    </citation>
    <scope>NUCLEOTIDE SEQUENCE [LARGE SCALE GENOMIC DNA]</scope>
    <source>
        <strain evidence="2 3">CGMCC 1.15917</strain>
    </source>
</reference>
<dbReference type="EMBL" id="JAHQCS010000142">
    <property type="protein sequence ID" value="MBU9713508.1"/>
    <property type="molecule type" value="Genomic_DNA"/>
</dbReference>
<dbReference type="CDD" id="cd01300">
    <property type="entry name" value="YtcJ_like"/>
    <property type="match status" value="1"/>
</dbReference>
<gene>
    <name evidence="2" type="ORF">KS419_17405</name>
</gene>
<organism evidence="2 3">
    <name type="scientific">Evansella tamaricis</name>
    <dbReference type="NCBI Taxonomy" id="2069301"/>
    <lineage>
        <taxon>Bacteria</taxon>
        <taxon>Bacillati</taxon>
        <taxon>Bacillota</taxon>
        <taxon>Bacilli</taxon>
        <taxon>Bacillales</taxon>
        <taxon>Bacillaceae</taxon>
        <taxon>Evansella</taxon>
    </lineage>
</organism>
<protein>
    <submittedName>
        <fullName evidence="2">Amidohydrolase</fullName>
    </submittedName>
</protein>
<sequence length="553" mass="62122">MTNIDKLIVNANILTLDDNESYAGSVAIASGVISHIWEEQYPPCLNDLKNRDDIEIIDVKGKTILPGFIDTHNHLLMYSQNRAQVNCSSPLNKNINDLLNTLERYISTKAIGEWVIGWGYDDTLLDDQRHPTKVDLDKVSPNNPMLIRHISGHFAVVNSVALKLAGVDDNVSDPSGGHFGRDNKGTLNGVLYEFPAMKPFDDILPEYSQDDLISLIEQGAEDYLSVGITTSTDAGVGLVKGDSEYDAHIKSVQLGKNPLRMRYMILHNLLSPGSRFENLSFTQLKQKIEQDTNGRATLDSAKLFQDGSIQGMTGALREPYFCDMNHFGNLIHDQNYLNEEVYELHKRGFRIAIHGNGDKAIASIIESYSMALKRLPKANHRHRIEHVQTATKEDLKQMKELGIEASFFINHVYYWGERHKKIFLGESRAKRINPLRDAMDLGFKFTLHSDCPITPISPLFSIWAAVNRRTTEGSVLGEDQKIDVITALKSMTIYGAWLNFEEDIAGSIEIGKQADFIIVDKDPLKVNVDDIKDISILSTFISGKEVYSKKQQK</sequence>
<keyword evidence="3" id="KW-1185">Reference proteome</keyword>
<dbReference type="InterPro" id="IPR033932">
    <property type="entry name" value="YtcJ-like"/>
</dbReference>
<name>A0ABS6JIZ4_9BACI</name>
<dbReference type="PANTHER" id="PTHR22642:SF2">
    <property type="entry name" value="PROTEIN LONG AFTER FAR-RED 3"/>
    <property type="match status" value="1"/>
</dbReference>
<evidence type="ECO:0000259" key="1">
    <source>
        <dbReference type="Pfam" id="PF07969"/>
    </source>
</evidence>
<accession>A0ABS6JIZ4</accession>
<evidence type="ECO:0000313" key="3">
    <source>
        <dbReference type="Proteomes" id="UP000784880"/>
    </source>
</evidence>
<dbReference type="Pfam" id="PF07969">
    <property type="entry name" value="Amidohydro_3"/>
    <property type="match status" value="1"/>
</dbReference>